<organism evidence="1 2">
    <name type="scientific">Rothia dentocariosa</name>
    <dbReference type="NCBI Taxonomy" id="2047"/>
    <lineage>
        <taxon>Bacteria</taxon>
        <taxon>Bacillati</taxon>
        <taxon>Actinomycetota</taxon>
        <taxon>Actinomycetes</taxon>
        <taxon>Micrococcales</taxon>
        <taxon>Micrococcaceae</taxon>
        <taxon>Rothia</taxon>
    </lineage>
</organism>
<sequence>MSTITLAGDYRSALTHFAQYGLASLAEQYHPQGVTLGWSREAVPKAQITVKGADAHTIAGYLHELAKKLSEPESWVMRDVIYGLGKDEKKFSPFSPRIRVIDTKKYPTGWRKHQKARHNNLDGLTANHDILNLRWISGLGEAAYWRFDRKDNRPDHGASRWEMKTRNKGEEFVQHRLRSMCVELTSWSAEKILSGLLGESLNDSLGKNKSDSRTSTGFATPQPTDVALVFAALLGISVFPVIHQVHQLSVTPGAWPSDSLHPQKMVLPIATEHMTPARLRTILRNRAYTQAIEKVCDPESEKYKSTAENVFDTAGSAEWFKARGIQAVVRFSIKLAGSDSAPERQVQVGKSVLL</sequence>
<proteinExistence type="predicted"/>
<dbReference type="AlphaFoldDB" id="A0A3S5F7H9"/>
<accession>A0A3S5F7H9</accession>
<evidence type="ECO:0000313" key="2">
    <source>
        <dbReference type="Proteomes" id="UP000270988"/>
    </source>
</evidence>
<gene>
    <name evidence="1" type="ORF">NCTC10918_00866</name>
</gene>
<protein>
    <submittedName>
        <fullName evidence="1">Uncharacterized protein</fullName>
    </submittedName>
</protein>
<name>A0A3S5F7H9_9MICC</name>
<dbReference type="EMBL" id="LR134521">
    <property type="protein sequence ID" value="VEJ29604.1"/>
    <property type="molecule type" value="Genomic_DNA"/>
</dbReference>
<reference evidence="1 2" key="1">
    <citation type="submission" date="2018-12" db="EMBL/GenBank/DDBJ databases">
        <authorList>
            <consortium name="Pathogen Informatics"/>
        </authorList>
    </citation>
    <scope>NUCLEOTIDE SEQUENCE [LARGE SCALE GENOMIC DNA]</scope>
    <source>
        <strain evidence="1 2">NCTC10918</strain>
    </source>
</reference>
<evidence type="ECO:0000313" key="1">
    <source>
        <dbReference type="EMBL" id="VEJ29604.1"/>
    </source>
</evidence>
<dbReference type="Proteomes" id="UP000270988">
    <property type="component" value="Chromosome"/>
</dbReference>